<proteinExistence type="inferred from homology"/>
<dbReference type="UniPathway" id="UPA00219"/>
<evidence type="ECO:0000256" key="6">
    <source>
        <dbReference type="ARBA" id="ARBA00022741"/>
    </source>
</evidence>
<evidence type="ECO:0000313" key="12">
    <source>
        <dbReference type="Proteomes" id="UP000567922"/>
    </source>
</evidence>
<dbReference type="PANTHER" id="PTHR43692:SF1">
    <property type="entry name" value="UDP-N-ACETYLMURAMOYLALANINE--D-GLUTAMATE LIGASE"/>
    <property type="match status" value="1"/>
</dbReference>
<gene>
    <name evidence="9" type="primary">murD</name>
    <name evidence="11" type="ORF">FHU29_003341</name>
</gene>
<dbReference type="HAMAP" id="MF_00639">
    <property type="entry name" value="MurD"/>
    <property type="match status" value="1"/>
</dbReference>
<evidence type="ECO:0000313" key="11">
    <source>
        <dbReference type="EMBL" id="MBB3038872.1"/>
    </source>
</evidence>
<dbReference type="InterPro" id="IPR018109">
    <property type="entry name" value="Folylpolyglutamate_synth_CS"/>
</dbReference>
<dbReference type="SUPFAM" id="SSF51984">
    <property type="entry name" value="MurCD N-terminal domain"/>
    <property type="match status" value="1"/>
</dbReference>
<dbReference type="Pfam" id="PF08245">
    <property type="entry name" value="Mur_ligase_M"/>
    <property type="match status" value="1"/>
</dbReference>
<evidence type="ECO:0000256" key="3">
    <source>
        <dbReference type="ARBA" id="ARBA00022490"/>
    </source>
</evidence>
<feature type="domain" description="Mur ligase central" evidence="10">
    <location>
        <begin position="139"/>
        <end position="263"/>
    </location>
</feature>
<dbReference type="Gene3D" id="3.40.1190.10">
    <property type="entry name" value="Mur-like, catalytic domain"/>
    <property type="match status" value="1"/>
</dbReference>
<dbReference type="GO" id="GO:0008764">
    <property type="term" value="F:UDP-N-acetylmuramoylalanine-D-glutamate ligase activity"/>
    <property type="evidence" value="ECO:0007669"/>
    <property type="project" value="UniProtKB-UniRule"/>
</dbReference>
<dbReference type="InterPro" id="IPR036565">
    <property type="entry name" value="Mur-like_cat_sf"/>
</dbReference>
<dbReference type="NCBIfam" id="TIGR01087">
    <property type="entry name" value="murD"/>
    <property type="match status" value="1"/>
</dbReference>
<dbReference type="Gene3D" id="3.40.50.720">
    <property type="entry name" value="NAD(P)-binding Rossmann-like Domain"/>
    <property type="match status" value="1"/>
</dbReference>
<name>A0A839RPE1_9ACTN</name>
<dbReference type="GO" id="GO:0009252">
    <property type="term" value="P:peptidoglycan biosynthetic process"/>
    <property type="evidence" value="ECO:0007669"/>
    <property type="project" value="UniProtKB-UniRule"/>
</dbReference>
<dbReference type="EMBL" id="JACHWS010000003">
    <property type="protein sequence ID" value="MBB3038872.1"/>
    <property type="molecule type" value="Genomic_DNA"/>
</dbReference>
<comment type="pathway">
    <text evidence="2 9">Cell wall biogenesis; peptidoglycan biosynthesis.</text>
</comment>
<keyword evidence="9" id="KW-0573">Peptidoglycan synthesis</keyword>
<dbReference type="InterPro" id="IPR005762">
    <property type="entry name" value="MurD"/>
</dbReference>
<comment type="similarity">
    <text evidence="9">Belongs to the MurCDEF family.</text>
</comment>
<dbReference type="Pfam" id="PF21799">
    <property type="entry name" value="MurD-like_N"/>
    <property type="match status" value="1"/>
</dbReference>
<dbReference type="AlphaFoldDB" id="A0A839RPE1"/>
<feature type="binding site" evidence="9">
    <location>
        <begin position="141"/>
        <end position="147"/>
    </location>
    <ligand>
        <name>ATP</name>
        <dbReference type="ChEBI" id="CHEBI:30616"/>
    </ligand>
</feature>
<dbReference type="Proteomes" id="UP000567922">
    <property type="component" value="Unassembled WGS sequence"/>
</dbReference>
<keyword evidence="9" id="KW-0961">Cell wall biogenesis/degradation</keyword>
<keyword evidence="6 9" id="KW-0547">Nucleotide-binding</keyword>
<dbReference type="PROSITE" id="PS01011">
    <property type="entry name" value="FOLYLPOLYGLU_SYNT_1"/>
    <property type="match status" value="1"/>
</dbReference>
<sequence length="536" mass="55159">MARRIGGRLVTAGAAPAPRPHDFAGSEVLVAGAGVSGLATVRALNAIGARAVVADTREHALEPAIKQGARGILLEPALQPGRDVFDGIRLVVTSPGWRPDAALLAEAARNGIPVWGDVELAWRLDQAGIFGPPRRWLAVTGTNGKTTTTTMLNSILRAAGLKSAACGNIGRPILDAMMAGCDTDRSDPSARIDVLAIELSSFQLFWAPSVTPEAGVILNIAEDHLDWHGSMDAYVAAKLQVLTGRIGVLGLDDPVASQLASRSMAARTIGFRLSVPGPNEFGVADGYLVDRAFGDAAGVRLVKADEVRPGGRPGLLDGLAAAALARGIGVSPEAVAEGLRTHETGPHRNAKVASLGGVTYVDDSKATNPHAALASISTYPRVVWLAGGLLKGANVEELVADVRDQLVAAVLIGADRGVIAQTLARHAPDVPVVEVFAGDDRSVTVTTIQSGRAGTPSTAQEKRYAAAADIDLADAVMARAVNAAAALAQPGDTVLLAPSAASLDMFRDYGHRGRSFAHAVAALGSPPLPGVKGVAD</sequence>
<dbReference type="InterPro" id="IPR013221">
    <property type="entry name" value="Mur_ligase_cen"/>
</dbReference>
<comment type="catalytic activity">
    <reaction evidence="9">
        <text>UDP-N-acetyl-alpha-D-muramoyl-L-alanine + D-glutamate + ATP = UDP-N-acetyl-alpha-D-muramoyl-L-alanyl-D-glutamate + ADP + phosphate + H(+)</text>
        <dbReference type="Rhea" id="RHEA:16429"/>
        <dbReference type="ChEBI" id="CHEBI:15378"/>
        <dbReference type="ChEBI" id="CHEBI:29986"/>
        <dbReference type="ChEBI" id="CHEBI:30616"/>
        <dbReference type="ChEBI" id="CHEBI:43474"/>
        <dbReference type="ChEBI" id="CHEBI:83898"/>
        <dbReference type="ChEBI" id="CHEBI:83900"/>
        <dbReference type="ChEBI" id="CHEBI:456216"/>
        <dbReference type="EC" id="6.3.2.9"/>
    </reaction>
</comment>
<dbReference type="SUPFAM" id="SSF53623">
    <property type="entry name" value="MurD-like peptide ligases, catalytic domain"/>
    <property type="match status" value="1"/>
</dbReference>
<dbReference type="GO" id="GO:0005737">
    <property type="term" value="C:cytoplasm"/>
    <property type="evidence" value="ECO:0007669"/>
    <property type="project" value="UniProtKB-SubCell"/>
</dbReference>
<keyword evidence="7 9" id="KW-0067">ATP-binding</keyword>
<keyword evidence="8 9" id="KW-0131">Cell cycle</keyword>
<accession>A0A839RPE1</accession>
<dbReference type="GO" id="GO:0051301">
    <property type="term" value="P:cell division"/>
    <property type="evidence" value="ECO:0007669"/>
    <property type="project" value="UniProtKB-KW"/>
</dbReference>
<dbReference type="InterPro" id="IPR036615">
    <property type="entry name" value="Mur_ligase_C_dom_sf"/>
</dbReference>
<evidence type="ECO:0000256" key="9">
    <source>
        <dbReference type="HAMAP-Rule" id="MF_00639"/>
    </source>
</evidence>
<evidence type="ECO:0000256" key="7">
    <source>
        <dbReference type="ARBA" id="ARBA00022840"/>
    </source>
</evidence>
<protein>
    <recommendedName>
        <fullName evidence="9">UDP-N-acetylmuramoylalanine--D-glutamate ligase</fullName>
        <ecNumber evidence="9">6.3.2.9</ecNumber>
    </recommendedName>
    <alternativeName>
        <fullName evidence="9">D-glutamic acid-adding enzyme</fullName>
    </alternativeName>
    <alternativeName>
        <fullName evidence="9">UDP-N-acetylmuramoyl-L-alanyl-D-glutamate synthetase</fullName>
    </alternativeName>
</protein>
<organism evidence="11 12">
    <name type="scientific">Hoyosella altamirensis</name>
    <dbReference type="NCBI Taxonomy" id="616997"/>
    <lineage>
        <taxon>Bacteria</taxon>
        <taxon>Bacillati</taxon>
        <taxon>Actinomycetota</taxon>
        <taxon>Actinomycetes</taxon>
        <taxon>Mycobacteriales</taxon>
        <taxon>Hoyosellaceae</taxon>
        <taxon>Hoyosella</taxon>
    </lineage>
</organism>
<dbReference type="PANTHER" id="PTHR43692">
    <property type="entry name" value="UDP-N-ACETYLMURAMOYLALANINE--D-GLUTAMATE LIGASE"/>
    <property type="match status" value="1"/>
</dbReference>
<dbReference type="GO" id="GO:0008360">
    <property type="term" value="P:regulation of cell shape"/>
    <property type="evidence" value="ECO:0007669"/>
    <property type="project" value="UniProtKB-KW"/>
</dbReference>
<evidence type="ECO:0000256" key="4">
    <source>
        <dbReference type="ARBA" id="ARBA00022598"/>
    </source>
</evidence>
<keyword evidence="12" id="KW-1185">Reference proteome</keyword>
<keyword evidence="5 9" id="KW-0132">Cell division</keyword>
<keyword evidence="4 9" id="KW-0436">Ligase</keyword>
<dbReference type="GO" id="GO:0004326">
    <property type="term" value="F:tetrahydrofolylpolyglutamate synthase activity"/>
    <property type="evidence" value="ECO:0007669"/>
    <property type="project" value="InterPro"/>
</dbReference>
<reference evidence="11 12" key="1">
    <citation type="submission" date="2020-08" db="EMBL/GenBank/DDBJ databases">
        <title>Sequencing the genomes of 1000 actinobacteria strains.</title>
        <authorList>
            <person name="Klenk H.-P."/>
        </authorList>
    </citation>
    <scope>NUCLEOTIDE SEQUENCE [LARGE SCALE GENOMIC DNA]</scope>
    <source>
        <strain evidence="11 12">DSM 45258</strain>
    </source>
</reference>
<dbReference type="GO" id="GO:0005524">
    <property type="term" value="F:ATP binding"/>
    <property type="evidence" value="ECO:0007669"/>
    <property type="project" value="UniProtKB-UniRule"/>
</dbReference>
<evidence type="ECO:0000256" key="5">
    <source>
        <dbReference type="ARBA" id="ARBA00022618"/>
    </source>
</evidence>
<dbReference type="SUPFAM" id="SSF53244">
    <property type="entry name" value="MurD-like peptide ligases, peptide-binding domain"/>
    <property type="match status" value="2"/>
</dbReference>
<evidence type="ECO:0000256" key="1">
    <source>
        <dbReference type="ARBA" id="ARBA00004496"/>
    </source>
</evidence>
<evidence type="ECO:0000259" key="10">
    <source>
        <dbReference type="Pfam" id="PF08245"/>
    </source>
</evidence>
<keyword evidence="9" id="KW-0133">Cell shape</keyword>
<keyword evidence="3 9" id="KW-0963">Cytoplasm</keyword>
<evidence type="ECO:0000256" key="2">
    <source>
        <dbReference type="ARBA" id="ARBA00004752"/>
    </source>
</evidence>
<dbReference type="Gene3D" id="3.90.190.20">
    <property type="entry name" value="Mur ligase, C-terminal domain"/>
    <property type="match status" value="1"/>
</dbReference>
<comment type="caution">
    <text evidence="11">The sequence shown here is derived from an EMBL/GenBank/DDBJ whole genome shotgun (WGS) entry which is preliminary data.</text>
</comment>
<comment type="subcellular location">
    <subcellularLocation>
        <location evidence="1 9">Cytoplasm</location>
    </subcellularLocation>
</comment>
<dbReference type="GO" id="GO:0071555">
    <property type="term" value="P:cell wall organization"/>
    <property type="evidence" value="ECO:0007669"/>
    <property type="project" value="UniProtKB-KW"/>
</dbReference>
<dbReference type="EC" id="6.3.2.9" evidence="9"/>
<evidence type="ECO:0000256" key="8">
    <source>
        <dbReference type="ARBA" id="ARBA00023306"/>
    </source>
</evidence>
<comment type="function">
    <text evidence="9">Cell wall formation. Catalyzes the addition of glutamate to the nucleotide precursor UDP-N-acetylmuramoyl-L-alanine (UMA).</text>
</comment>